<evidence type="ECO:0000313" key="9">
    <source>
        <dbReference type="Proteomes" id="UP000002748"/>
    </source>
</evidence>
<feature type="transmembrane region" description="Helical" evidence="6">
    <location>
        <begin position="79"/>
        <end position="102"/>
    </location>
</feature>
<dbReference type="GeneID" id="25987225"/>
<evidence type="ECO:0000256" key="2">
    <source>
        <dbReference type="ARBA" id="ARBA00008066"/>
    </source>
</evidence>
<dbReference type="EMBL" id="ALBS01000240">
    <property type="protein sequence ID" value="EJT47457.1"/>
    <property type="molecule type" value="Genomic_DNA"/>
</dbReference>
<reference evidence="8 9" key="1">
    <citation type="journal article" date="2012" name="Eukaryot. Cell">
        <title>Draft genome sequence of CBS 2479, the standard type strain of Trichosporon asahii.</title>
        <authorList>
            <person name="Yang R.Y."/>
            <person name="Li H.T."/>
            <person name="Zhu H."/>
            <person name="Zhou G.P."/>
            <person name="Wang M."/>
            <person name="Wang L."/>
        </authorList>
    </citation>
    <scope>NUCLEOTIDE SEQUENCE [LARGE SCALE GENOMIC DNA]</scope>
    <source>
        <strain evidence="9">ATCC 90039 / CBS 2479 / JCM 2466 / KCTC 7840 / NCYC 2677 / UAMH 7654</strain>
    </source>
</reference>
<feature type="transmembrane region" description="Helical" evidence="6">
    <location>
        <begin position="241"/>
        <end position="265"/>
    </location>
</feature>
<dbReference type="HOGENOM" id="CLU_027816_3_1_1"/>
<dbReference type="PANTHER" id="PTHR22950:SF683">
    <property type="entry name" value="AMINO ACID TRANSPORTER (EUROFUNG)"/>
    <property type="match status" value="1"/>
</dbReference>
<proteinExistence type="inferred from homology"/>
<evidence type="ECO:0000256" key="3">
    <source>
        <dbReference type="ARBA" id="ARBA00022692"/>
    </source>
</evidence>
<evidence type="ECO:0000256" key="4">
    <source>
        <dbReference type="ARBA" id="ARBA00022989"/>
    </source>
</evidence>
<feature type="transmembrane region" description="Helical" evidence="6">
    <location>
        <begin position="277"/>
        <end position="299"/>
    </location>
</feature>
<evidence type="ECO:0000256" key="5">
    <source>
        <dbReference type="ARBA" id="ARBA00023136"/>
    </source>
</evidence>
<gene>
    <name evidence="8" type="ORF">A1Q1_03712</name>
</gene>
<dbReference type="VEuPathDB" id="FungiDB:A1Q1_03712"/>
<feature type="domain" description="Amino acid transporter transmembrane" evidence="7">
    <location>
        <begin position="61"/>
        <end position="450"/>
    </location>
</feature>
<feature type="transmembrane region" description="Helical" evidence="6">
    <location>
        <begin position="319"/>
        <end position="338"/>
    </location>
</feature>
<keyword evidence="3 6" id="KW-0812">Transmembrane</keyword>
<dbReference type="GO" id="GO:0016020">
    <property type="term" value="C:membrane"/>
    <property type="evidence" value="ECO:0007669"/>
    <property type="project" value="UniProtKB-SubCell"/>
</dbReference>
<protein>
    <recommendedName>
        <fullName evidence="7">Amino acid transporter transmembrane domain-containing protein</fullName>
    </recommendedName>
</protein>
<dbReference type="AlphaFoldDB" id="J6EXA3"/>
<keyword evidence="5 6" id="KW-0472">Membrane</keyword>
<sequence length="474" mass="51062">MPQWAKPEEKSLYYVSTAEAGDEKSAGAEIRDARVIEDAVFGQVGADGKGPNFRGVGLGGTFVLMTKANVGLGILQIPFVFQAIGIVPGIVLLIGMAILVAWCGSYIQPFKLNHPEVYGYGDIGQVLFGKWGREIFSIIFVINFIFVSASAMVAVSTALNAVSVHAACTAIFMVVAAIACWLLASIKTLGDITWLGWVGMVSILASVITLTVAVGINDRPAEAPQTGPWDKDFKVAASTDAIGGIGAITNVLYAYAATLCYWGIISEMKDPRMHNRMMCISIAMCAALYIIIGSVVYWFCGQYVSSPALGSAGVLMKRVCYGLAIPALLVSCCIYLHLASKFIFIRILQGTEHISRPTKRHWITWFGCTIGAGGVAYILGSAIPTFDAIVGFIGSLLTPQTTILVFPLVWWHDNWRYRQRGDRSVPMMLLNLFIFIAGLFFVVGGMYAAVTNLINTAATNGPWTCADNSGSVKE</sequence>
<dbReference type="InterPro" id="IPR013057">
    <property type="entry name" value="AA_transpt_TM"/>
</dbReference>
<comment type="similarity">
    <text evidence="2">Belongs to the amino acid/polyamine transporter 2 family.</text>
</comment>
<dbReference type="Proteomes" id="UP000002748">
    <property type="component" value="Unassembled WGS sequence"/>
</dbReference>
<feature type="transmembrane region" description="Helical" evidence="6">
    <location>
        <begin position="162"/>
        <end position="183"/>
    </location>
</feature>
<feature type="transmembrane region" description="Helical" evidence="6">
    <location>
        <begin position="135"/>
        <end position="156"/>
    </location>
</feature>
<dbReference type="PANTHER" id="PTHR22950">
    <property type="entry name" value="AMINO ACID TRANSPORTER"/>
    <property type="match status" value="1"/>
</dbReference>
<evidence type="ECO:0000256" key="1">
    <source>
        <dbReference type="ARBA" id="ARBA00004141"/>
    </source>
</evidence>
<keyword evidence="4 6" id="KW-1133">Transmembrane helix</keyword>
<evidence type="ECO:0000259" key="7">
    <source>
        <dbReference type="Pfam" id="PF01490"/>
    </source>
</evidence>
<feature type="transmembrane region" description="Helical" evidence="6">
    <location>
        <begin position="389"/>
        <end position="411"/>
    </location>
</feature>
<accession>J6EXA3</accession>
<dbReference type="Pfam" id="PF01490">
    <property type="entry name" value="Aa_trans"/>
    <property type="match status" value="1"/>
</dbReference>
<dbReference type="GO" id="GO:0015179">
    <property type="term" value="F:L-amino acid transmembrane transporter activity"/>
    <property type="evidence" value="ECO:0007669"/>
    <property type="project" value="TreeGrafter"/>
</dbReference>
<comment type="subcellular location">
    <subcellularLocation>
        <location evidence="1">Membrane</location>
        <topology evidence="1">Multi-pass membrane protein</topology>
    </subcellularLocation>
</comment>
<evidence type="ECO:0000256" key="6">
    <source>
        <dbReference type="SAM" id="Phobius"/>
    </source>
</evidence>
<dbReference type="KEGG" id="tasa:A1Q1_03712"/>
<name>J6EXA3_TRIAS</name>
<dbReference type="OrthoDB" id="40134at2759"/>
<feature type="transmembrane region" description="Helical" evidence="6">
    <location>
        <begin position="362"/>
        <end position="383"/>
    </location>
</feature>
<evidence type="ECO:0000313" key="8">
    <source>
        <dbReference type="EMBL" id="EJT47457.1"/>
    </source>
</evidence>
<comment type="caution">
    <text evidence="8">The sequence shown here is derived from an EMBL/GenBank/DDBJ whole genome shotgun (WGS) entry which is preliminary data.</text>
</comment>
<feature type="transmembrane region" description="Helical" evidence="6">
    <location>
        <begin position="432"/>
        <end position="454"/>
    </location>
</feature>
<feature type="transmembrane region" description="Helical" evidence="6">
    <location>
        <begin position="195"/>
        <end position="216"/>
    </location>
</feature>
<organism evidence="8 9">
    <name type="scientific">Trichosporon asahii var. asahii (strain ATCC 90039 / CBS 2479 / JCM 2466 / KCTC 7840 / NBRC 103889/ NCYC 2677 / UAMH 7654)</name>
    <name type="common">Yeast</name>
    <dbReference type="NCBI Taxonomy" id="1186058"/>
    <lineage>
        <taxon>Eukaryota</taxon>
        <taxon>Fungi</taxon>
        <taxon>Dikarya</taxon>
        <taxon>Basidiomycota</taxon>
        <taxon>Agaricomycotina</taxon>
        <taxon>Tremellomycetes</taxon>
        <taxon>Trichosporonales</taxon>
        <taxon>Trichosporonaceae</taxon>
        <taxon>Trichosporon</taxon>
    </lineage>
</organism>
<dbReference type="RefSeq" id="XP_014178937.1">
    <property type="nucleotide sequence ID" value="XM_014323462.1"/>
</dbReference>